<dbReference type="Pfam" id="PF10545">
    <property type="entry name" value="MADF_DNA_bdg"/>
    <property type="match status" value="1"/>
</dbReference>
<dbReference type="PROSITE" id="PS51029">
    <property type="entry name" value="MADF"/>
    <property type="match status" value="1"/>
</dbReference>
<dbReference type="PANTHER" id="PTHR21505">
    <property type="entry name" value="MADF DOMAIN-CONTAINING PROTEIN-RELATED"/>
    <property type="match status" value="1"/>
</dbReference>
<dbReference type="PANTHER" id="PTHR21505:SF12">
    <property type="entry name" value="MADF DOMAIN-CONTAINING PROTEIN-RELATED"/>
    <property type="match status" value="1"/>
</dbReference>
<dbReference type="AlphaFoldDB" id="A0A6M2DNS1"/>
<protein>
    <submittedName>
        <fullName evidence="2">Putative product</fullName>
    </submittedName>
</protein>
<feature type="domain" description="MADF" evidence="1">
    <location>
        <begin position="8"/>
        <end position="98"/>
    </location>
</feature>
<dbReference type="InterPro" id="IPR006578">
    <property type="entry name" value="MADF-dom"/>
</dbReference>
<sequence>MDWKLEYHLLQEYKNQKVLWSPPDPEFDDKEKCQRAFMQIYKLLNSIAVSEISLSEVQNRIISLLEKYKRYKNNANIGSQQPSWVLFESMDAFLGKCDVDELIKTIKTIDITKTKPDYSRKRPFFTNTETNKKIIENKVAKFFHIENPCKVINSGAEDILLVKDNANDEDYHFGMYTATKLRKLSKETKRHTITQIMKIFNMAEDSDSLTQQF</sequence>
<accession>A0A6M2DNS1</accession>
<name>A0A6M2DNS1_XENCH</name>
<organism evidence="2">
    <name type="scientific">Xenopsylla cheopis</name>
    <name type="common">Oriental rat flea</name>
    <name type="synonym">Pulex cheopis</name>
    <dbReference type="NCBI Taxonomy" id="163159"/>
    <lineage>
        <taxon>Eukaryota</taxon>
        <taxon>Metazoa</taxon>
        <taxon>Ecdysozoa</taxon>
        <taxon>Arthropoda</taxon>
        <taxon>Hexapoda</taxon>
        <taxon>Insecta</taxon>
        <taxon>Pterygota</taxon>
        <taxon>Neoptera</taxon>
        <taxon>Endopterygota</taxon>
        <taxon>Siphonaptera</taxon>
        <taxon>Pulicidae</taxon>
        <taxon>Xenopsyllinae</taxon>
        <taxon>Xenopsylla</taxon>
    </lineage>
</organism>
<evidence type="ECO:0000313" key="2">
    <source>
        <dbReference type="EMBL" id="NOV47504.1"/>
    </source>
</evidence>
<dbReference type="EMBL" id="GIIL01003778">
    <property type="protein sequence ID" value="NOV47504.1"/>
    <property type="molecule type" value="Transcribed_RNA"/>
</dbReference>
<reference evidence="2" key="1">
    <citation type="submission" date="2020-03" db="EMBL/GenBank/DDBJ databases">
        <title>Transcriptomic Profiling of the Digestive Tract of the Rat Flea, Xenopsylla cheopis, Following Blood Feeding and Infection with Yersinia pestis.</title>
        <authorList>
            <person name="Bland D.M."/>
            <person name="Martens C.A."/>
            <person name="Virtaneva K."/>
            <person name="Kanakabandi K."/>
            <person name="Long D."/>
            <person name="Rosenke R."/>
            <person name="Saturday G.A."/>
            <person name="Hoyt F.H."/>
            <person name="Bruno D.P."/>
            <person name="Ribeiro J.M.C."/>
            <person name="Hinnebusch J."/>
        </authorList>
    </citation>
    <scope>NUCLEOTIDE SEQUENCE</scope>
</reference>
<evidence type="ECO:0000259" key="1">
    <source>
        <dbReference type="PROSITE" id="PS51029"/>
    </source>
</evidence>
<proteinExistence type="predicted"/>